<dbReference type="PANTHER" id="PTHR36966">
    <property type="entry name" value="REP-ASSOCIATED TYROSINE TRANSPOSASE"/>
    <property type="match status" value="1"/>
</dbReference>
<dbReference type="EMBL" id="MDZA01000445">
    <property type="protein sequence ID" value="OGX81600.1"/>
    <property type="molecule type" value="Genomic_DNA"/>
</dbReference>
<name>A0A1G1SSJ6_9BACT</name>
<dbReference type="InterPro" id="IPR002686">
    <property type="entry name" value="Transposase_17"/>
</dbReference>
<dbReference type="NCBIfam" id="NF047646">
    <property type="entry name" value="REP_Tyr_transpos"/>
    <property type="match status" value="1"/>
</dbReference>
<evidence type="ECO:0000313" key="2">
    <source>
        <dbReference type="EMBL" id="OGX81600.1"/>
    </source>
</evidence>
<evidence type="ECO:0000259" key="1">
    <source>
        <dbReference type="SMART" id="SM01321"/>
    </source>
</evidence>
<dbReference type="PANTHER" id="PTHR36966:SF1">
    <property type="entry name" value="REP-ASSOCIATED TYROSINE TRANSPOSASE"/>
    <property type="match status" value="1"/>
</dbReference>
<organism evidence="2 3">
    <name type="scientific">Hymenobacter coccineus</name>
    <dbReference type="NCBI Taxonomy" id="1908235"/>
    <lineage>
        <taxon>Bacteria</taxon>
        <taxon>Pseudomonadati</taxon>
        <taxon>Bacteroidota</taxon>
        <taxon>Cytophagia</taxon>
        <taxon>Cytophagales</taxon>
        <taxon>Hymenobacteraceae</taxon>
        <taxon>Hymenobacter</taxon>
    </lineage>
</organism>
<evidence type="ECO:0000313" key="3">
    <source>
        <dbReference type="Proteomes" id="UP000177506"/>
    </source>
</evidence>
<sequence>MELTHYQRRLPHQLGPGASYFVTFRLAGSLPRETVARLLEERALRKQEPTVPDAGKRFFGAFDAVLDRASQGPCYLTNSAEAAIVRAALHFLDGPGYELLAYCIMPNHVHLVVHLPLETIAPLACTLQRLKSHTARQLNQLRESTGQVWQRESSDHRVRDAHELMAIIAYTLNNPVKAGLAQEWQQWPHSYWREP</sequence>
<dbReference type="Pfam" id="PF01797">
    <property type="entry name" value="Y1_Tnp"/>
    <property type="match status" value="1"/>
</dbReference>
<keyword evidence="3" id="KW-1185">Reference proteome</keyword>
<dbReference type="Gene3D" id="3.30.70.1290">
    <property type="entry name" value="Transposase IS200-like"/>
    <property type="match status" value="1"/>
</dbReference>
<dbReference type="InterPro" id="IPR052715">
    <property type="entry name" value="RAYT_transposase"/>
</dbReference>
<protein>
    <recommendedName>
        <fullName evidence="1">Transposase IS200-like domain-containing protein</fullName>
    </recommendedName>
</protein>
<dbReference type="GO" id="GO:0004803">
    <property type="term" value="F:transposase activity"/>
    <property type="evidence" value="ECO:0007669"/>
    <property type="project" value="InterPro"/>
</dbReference>
<accession>A0A1G1SSJ6</accession>
<reference evidence="2 3" key="1">
    <citation type="submission" date="2016-08" db="EMBL/GenBank/DDBJ databases">
        <title>Hymenobacter coccineus sp. nov., Hymenobacter lapidarius sp. nov. and Hymenobacter glacialis sp. nov., isolated from Antarctic soil.</title>
        <authorList>
            <person name="Sedlacek I."/>
            <person name="Kralova S."/>
            <person name="Kyrova K."/>
            <person name="Maslanova I."/>
            <person name="Stankova E."/>
            <person name="Vrbovska V."/>
            <person name="Nemec M."/>
            <person name="Bartak M."/>
            <person name="Svec P."/>
            <person name="Busse H.-J."/>
            <person name="Pantucek R."/>
        </authorList>
    </citation>
    <scope>NUCLEOTIDE SEQUENCE [LARGE SCALE GENOMIC DNA]</scope>
    <source>
        <strain evidence="2 3">CCM 8649</strain>
    </source>
</reference>
<dbReference type="GO" id="GO:0006313">
    <property type="term" value="P:DNA transposition"/>
    <property type="evidence" value="ECO:0007669"/>
    <property type="project" value="InterPro"/>
</dbReference>
<dbReference type="AlphaFoldDB" id="A0A1G1SSJ6"/>
<dbReference type="SUPFAM" id="SSF143422">
    <property type="entry name" value="Transposase IS200-like"/>
    <property type="match status" value="1"/>
</dbReference>
<dbReference type="RefSeq" id="WP_070747190.1">
    <property type="nucleotide sequence ID" value="NZ_MDZA01000445.1"/>
</dbReference>
<comment type="caution">
    <text evidence="2">The sequence shown here is derived from an EMBL/GenBank/DDBJ whole genome shotgun (WGS) entry which is preliminary data.</text>
</comment>
<dbReference type="InterPro" id="IPR036515">
    <property type="entry name" value="Transposase_17_sf"/>
</dbReference>
<dbReference type="OrthoDB" id="9794403at2"/>
<feature type="domain" description="Transposase IS200-like" evidence="1">
    <location>
        <begin position="15"/>
        <end position="174"/>
    </location>
</feature>
<dbReference type="SMART" id="SM01321">
    <property type="entry name" value="Y1_Tnp"/>
    <property type="match status" value="1"/>
</dbReference>
<dbReference type="Proteomes" id="UP000177506">
    <property type="component" value="Unassembled WGS sequence"/>
</dbReference>
<dbReference type="GO" id="GO:0043565">
    <property type="term" value="F:sequence-specific DNA binding"/>
    <property type="evidence" value="ECO:0007669"/>
    <property type="project" value="TreeGrafter"/>
</dbReference>
<proteinExistence type="predicted"/>
<gene>
    <name evidence="2" type="ORF">BEN49_15260</name>
</gene>